<reference evidence="2 3" key="1">
    <citation type="journal article" date="2019" name="Mol. Biol. Evol.">
        <title>Blast fungal genomes show frequent chromosomal changes, gene gains and losses, and effector gene turnover.</title>
        <authorList>
            <person name="Gomez Luciano L.B."/>
            <person name="Jason Tsai I."/>
            <person name="Chuma I."/>
            <person name="Tosa Y."/>
            <person name="Chen Y.H."/>
            <person name="Li J.Y."/>
            <person name="Li M.Y."/>
            <person name="Jade Lu M.Y."/>
            <person name="Nakayashiki H."/>
            <person name="Li W.H."/>
        </authorList>
    </citation>
    <scope>NUCLEOTIDE SEQUENCE [LARGE SCALE GENOMIC DNA]</scope>
    <source>
        <strain evidence="2">MZ5-1-6</strain>
    </source>
</reference>
<organism evidence="2 3">
    <name type="scientific">Pyricularia oryzae</name>
    <name type="common">Rice blast fungus</name>
    <name type="synonym">Magnaporthe oryzae</name>
    <dbReference type="NCBI Taxonomy" id="318829"/>
    <lineage>
        <taxon>Eukaryota</taxon>
        <taxon>Fungi</taxon>
        <taxon>Dikarya</taxon>
        <taxon>Ascomycota</taxon>
        <taxon>Pezizomycotina</taxon>
        <taxon>Sordariomycetes</taxon>
        <taxon>Sordariomycetidae</taxon>
        <taxon>Magnaporthales</taxon>
        <taxon>Pyriculariaceae</taxon>
        <taxon>Pyricularia</taxon>
    </lineage>
</organism>
<feature type="compositionally biased region" description="Polar residues" evidence="1">
    <location>
        <begin position="137"/>
        <end position="151"/>
    </location>
</feature>
<accession>A0A4V1C4M2</accession>
<evidence type="ECO:0000256" key="1">
    <source>
        <dbReference type="SAM" id="MobiDB-lite"/>
    </source>
</evidence>
<protein>
    <submittedName>
        <fullName evidence="2">Uncharacterized protein</fullName>
    </submittedName>
</protein>
<evidence type="ECO:0000313" key="3">
    <source>
        <dbReference type="Proteomes" id="UP000294847"/>
    </source>
</evidence>
<feature type="region of interest" description="Disordered" evidence="1">
    <location>
        <begin position="132"/>
        <end position="194"/>
    </location>
</feature>
<dbReference type="Proteomes" id="UP000294847">
    <property type="component" value="Chromosome 1"/>
</dbReference>
<feature type="region of interest" description="Disordered" evidence="1">
    <location>
        <begin position="1"/>
        <end position="21"/>
    </location>
</feature>
<name>A0A4V1C4M2_PYROR</name>
<evidence type="ECO:0000313" key="2">
    <source>
        <dbReference type="EMBL" id="QBZ53375.1"/>
    </source>
</evidence>
<dbReference type="EMBL" id="CP034204">
    <property type="protein sequence ID" value="QBZ53375.1"/>
    <property type="molecule type" value="Genomic_DNA"/>
</dbReference>
<proteinExistence type="predicted"/>
<sequence length="261" mass="28516">MAPSPPPDTSAQSADTDQDGLPLAQVAQTQIKSYVVHKQHELSGMIKGEESKTETELHMHIQACLDAINYLGPSVEVGKNFKAGILQHFPDDEDLGHLVYRKVMQGVKGRSPHWDIIGSKLREIVDILNDGYGDSGGESQQVGQLGASSESPGELPTPVSPIFSAQCKPPSSGRKRPPPVSTYRRYKSSRKNGGSWCTSALELASIGKPERSSHATPNIDFECQKEDRLPGSETFKHRREGTFDVTSWCSLIYTGLSNKAR</sequence>
<dbReference type="AlphaFoldDB" id="A0A4V1C4M2"/>
<gene>
    <name evidence="2" type="ORF">PoMZ_09053</name>
</gene>